<dbReference type="Proteomes" id="UP000494165">
    <property type="component" value="Unassembled WGS sequence"/>
</dbReference>
<keyword evidence="8" id="KW-1185">Reference proteome</keyword>
<feature type="compositionally biased region" description="Basic residues" evidence="4">
    <location>
        <begin position="1051"/>
        <end position="1063"/>
    </location>
</feature>
<feature type="domain" description="DRBM" evidence="5">
    <location>
        <begin position="1888"/>
        <end position="1956"/>
    </location>
</feature>
<dbReference type="GO" id="GO:0008298">
    <property type="term" value="P:intracellular mRNA localization"/>
    <property type="evidence" value="ECO:0007669"/>
    <property type="project" value="TreeGrafter"/>
</dbReference>
<keyword evidence="1 3" id="KW-0694">RNA-binding</keyword>
<feature type="domain" description="C2H2-type" evidence="6">
    <location>
        <begin position="691"/>
        <end position="718"/>
    </location>
</feature>
<feature type="compositionally biased region" description="Basic residues" evidence="4">
    <location>
        <begin position="1170"/>
        <end position="1184"/>
    </location>
</feature>
<organism evidence="7 8">
    <name type="scientific">Cloeon dipterum</name>
    <dbReference type="NCBI Taxonomy" id="197152"/>
    <lineage>
        <taxon>Eukaryota</taxon>
        <taxon>Metazoa</taxon>
        <taxon>Ecdysozoa</taxon>
        <taxon>Arthropoda</taxon>
        <taxon>Hexapoda</taxon>
        <taxon>Insecta</taxon>
        <taxon>Pterygota</taxon>
        <taxon>Palaeoptera</taxon>
        <taxon>Ephemeroptera</taxon>
        <taxon>Pisciforma</taxon>
        <taxon>Baetidae</taxon>
        <taxon>Cloeon</taxon>
    </lineage>
</organism>
<dbReference type="InterPro" id="IPR036236">
    <property type="entry name" value="Znf_C2H2_sf"/>
</dbReference>
<dbReference type="PROSITE" id="PS50137">
    <property type="entry name" value="DS_RBD"/>
    <property type="match status" value="4"/>
</dbReference>
<dbReference type="PANTHER" id="PTHR46054">
    <property type="entry name" value="MATERNAL EFFECT PROTEIN STAUFEN"/>
    <property type="match status" value="1"/>
</dbReference>
<dbReference type="InterPro" id="IPR051740">
    <property type="entry name" value="DRBM-containing_protein"/>
</dbReference>
<feature type="region of interest" description="Disordered" evidence="4">
    <location>
        <begin position="241"/>
        <end position="265"/>
    </location>
</feature>
<feature type="compositionally biased region" description="Acidic residues" evidence="4">
    <location>
        <begin position="1559"/>
        <end position="1568"/>
    </location>
</feature>
<dbReference type="SUPFAM" id="SSF57667">
    <property type="entry name" value="beta-beta-alpha zinc fingers"/>
    <property type="match status" value="1"/>
</dbReference>
<dbReference type="InterPro" id="IPR013083">
    <property type="entry name" value="Znf_RING/FYVE/PHD"/>
</dbReference>
<feature type="compositionally biased region" description="Basic and acidic residues" evidence="4">
    <location>
        <begin position="881"/>
        <end position="920"/>
    </location>
</feature>
<dbReference type="PANTHER" id="PTHR46054:SF3">
    <property type="entry name" value="MATERNAL EFFECT PROTEIN STAUFEN"/>
    <property type="match status" value="1"/>
</dbReference>
<feature type="region of interest" description="Disordered" evidence="4">
    <location>
        <begin position="278"/>
        <end position="342"/>
    </location>
</feature>
<dbReference type="InterPro" id="IPR013087">
    <property type="entry name" value="Znf_C2H2_type"/>
</dbReference>
<feature type="domain" description="C2H2-type" evidence="6">
    <location>
        <begin position="719"/>
        <end position="742"/>
    </location>
</feature>
<feature type="domain" description="DRBM" evidence="5">
    <location>
        <begin position="1673"/>
        <end position="1747"/>
    </location>
</feature>
<dbReference type="EMBL" id="CADEPI010000085">
    <property type="protein sequence ID" value="CAB3373404.1"/>
    <property type="molecule type" value="Genomic_DNA"/>
</dbReference>
<proteinExistence type="predicted"/>
<dbReference type="Gene3D" id="3.30.160.60">
    <property type="entry name" value="Classic Zinc Finger"/>
    <property type="match status" value="1"/>
</dbReference>
<dbReference type="CDD" id="cd19857">
    <property type="entry name" value="DSRM_STAU_rpt1"/>
    <property type="match status" value="1"/>
</dbReference>
<sequence length="2168" mass="239543">MEYDSGLEITALPVRKYNKHVLSSDDDAANVHVDSRWGDIVNGHHHSLSASPFYFSELGAASPLPPPRKKAYQNPAAIELDDTSAFYEDTRTANPQPLVRFQCVKCKEGGFETLPALKEHQRHCMKIRKIIPSANRTRRKIYFCNSCSTYHSGCDLYLHTLQVHQRHVCLFCMATFMRADKLAYHLRTRHRLLNVNFTLAEFISNYSNGCLLSCCSCSRLFSETDNFCGHDCQRPKNKAAKSESYGVPHGENHKHPASHSASNFTLPQLKDVTIIPINKGGGKKEASQSPPKTPSLKIKLSVPKKSSKKLKTLPEPPPPVPEPPVPEPPAPAPEPPASELPAVVDEPATPENELPIRLNGESAMLDSDLSRNEESDWTQSEPPPSIEPALPEPEVEPEPEPVEEPPPPPAEEEIQLASEDAPLIDLYINKPLEEQHIQELLKQAITEVCSICVYCTHAVKIAVNGKQLALHLLSEHRFQLILDKEQLPLTSFIELLKSKLTELENAFFNCDSYDNMQELDAQPKFMRHYECFQCRYVTLLHKELYLHNRKMHQKHSLVCTMCRTNFFNYSELLCHLCPGTYIDNYSTKFRCCFCSVDNLPSSFRLMVHLRKCHLSCEVCLETTPDQAKLSGHVWKHKLNHFCHKCCIAYRNKTDMTRHLFWKHGTESVVCKKCLQKKWPYVYHFCIPPPQFTCEECGLTFGKAVALKVHKRLHTNDFRYPCGECNESFISRKVLARHDRSIHNPLPLPPPPPPPLPEEEEEKLDVEKDSISTDVENSFPVDSAMKSEPTVVSSDHVDSVEKKTSPSVEKKTTPKRDVLDLPPLNLSSDSETDSDVEDGPVKTKEDPPVKNESSVAESETPKEKGGLDAAVTVAPTDSVWDSFKDQNEPKAEANQETVRVLEPEGKVEEPASVSKEVKEPEPAPPAPPQLNAEELSLVTQSDHDYFNVLAYDPDEPPVDEPPMPVLENFQIPTDSIVASFTEGIQLSPPRFFKRRRQDSSGSSSDSSSSSSGSDSSSCSCSSSNCSCGSGSSSSGSSSSSSSDSGSDNNEKKTRKLKKKLKKKTKGEQSLPNGAAPAAVEEEEDEHIDLGPPVLYFHESDLDTNESASDDENFYDEHPRKPGLNRPPTLSSIFSPSITPAPTPPPSLENGVAGGGGGSLDTVLPQQLDHKSKPKKKKRQSQHHHSSPTQPQSKKRKDHWSPDAIYESNLRFFLANQLKKKPSQPEQLGTEIVDGNRSSKRKRVPKRFYGDNEEENSGMSGMGPFSPVPLLPVITPRPSKKKSRSSSIVSESTTPQRPLSPREMTESERHLTDVIDFVALGRDGKTAEDHEYRRRPKLVITLPTSSFNRYSEEAAAAAASDSSSEADYDSDDEDEPEPSVSPIQDAIETFTRAHPSEQQQQAQDTKLYCYCRCPYDEVSEMIGCDDPNCKHEWYHFDCVGIKVPPIGTWPKFKLSSSVRSLGEMIHPAVSVHQLPRNQQPPNSNTNRMPHHQIPMRMPQPRLAVPQSHPHLMLGLQPPPAGVMVPVAAPLVAAPVVQPVAAADEPPRAPTVIATPQQSEDSAGDDADLGDSSDSSAPLQSTLANTKEKTPMCLINELARFNKITHQYRLTSETGPAHKKQFTVTLLLGNEEYTAEGASIKKAQHAAAANALVQTRSEHPPPKTQRVLKVHKANVTPTVELNALAMKRGEPTSYTLLEPLPSQFPPVYSRGLPYQRFHFNKQIIEFSGQGKTAQAAKHDAAAKALMELKALPLPESSGQENGLGKDIDEDGCNLKSPISQVHEIALKRNLAVTFEVIKERGPPHMRTFLTSCKVGDIITEGEGNSKKTSKKKAAENMLEELKKLPPLTPPDVVVPLRAKKKQPVVKKKTRNLIKVAQQEPKSKQESVEEINPISRLIQIQQAKKEKEPEYTLVEDRNNSKRRQFAVMVTVGDQFSTGFGPNKKVAKRCAAEAMLKKINCVPVENTDLKNKKDKIRKVKFQDEALVESKEPTSQPGGTSGRQLVPGLLLMTDAAASNGQAGSSAAKGAANPVCQTTALIAKELLSSGSSPTAEALVTAGKIVGQAQGGAASPVEVEPAPAETNVEQDSSSGSSGGQANKPLLNYLAKLLKFTVQYSDFPRVNQNETKKAKIRKSVSNGWLNDAAMYRPTMQPSQLEVCIVEPSNYAVFCSST</sequence>
<feature type="compositionally biased region" description="Low complexity" evidence="4">
    <location>
        <begin position="1283"/>
        <end position="1293"/>
    </location>
</feature>
<protein>
    <submittedName>
        <fullName evidence="7">Uncharacterized protein</fullName>
    </submittedName>
</protein>
<dbReference type="CDD" id="cd15505">
    <property type="entry name" value="PHD_ING"/>
    <property type="match status" value="1"/>
</dbReference>
<dbReference type="PROSITE" id="PS00028">
    <property type="entry name" value="ZINC_FINGER_C2H2_1"/>
    <property type="match status" value="4"/>
</dbReference>
<keyword evidence="2" id="KW-0479">Metal-binding</keyword>
<evidence type="ECO:0000256" key="3">
    <source>
        <dbReference type="PROSITE-ProRule" id="PRU00266"/>
    </source>
</evidence>
<feature type="compositionally biased region" description="Basic and acidic residues" evidence="4">
    <location>
        <begin position="838"/>
        <end position="848"/>
    </location>
</feature>
<evidence type="ECO:0000259" key="5">
    <source>
        <dbReference type="PROSITE" id="PS50137"/>
    </source>
</evidence>
<feature type="compositionally biased region" description="Acidic residues" evidence="4">
    <location>
        <begin position="1362"/>
        <end position="1375"/>
    </location>
</feature>
<dbReference type="GO" id="GO:0005886">
    <property type="term" value="C:plasma membrane"/>
    <property type="evidence" value="ECO:0007669"/>
    <property type="project" value="TreeGrafter"/>
</dbReference>
<feature type="region of interest" description="Disordered" evidence="4">
    <location>
        <begin position="367"/>
        <end position="411"/>
    </location>
</feature>
<accession>A0A8S1CPK8</accession>
<feature type="compositionally biased region" description="Low complexity" evidence="4">
    <location>
        <begin position="819"/>
        <end position="828"/>
    </location>
</feature>
<feature type="region of interest" description="Disordered" evidence="4">
    <location>
        <begin position="1214"/>
        <end position="1308"/>
    </location>
</feature>
<dbReference type="GO" id="GO:0010494">
    <property type="term" value="C:cytoplasmic stress granule"/>
    <property type="evidence" value="ECO:0007669"/>
    <property type="project" value="TreeGrafter"/>
</dbReference>
<feature type="region of interest" description="Disordered" evidence="4">
    <location>
        <begin position="1350"/>
        <end position="1379"/>
    </location>
</feature>
<keyword evidence="2" id="KW-0863">Zinc-finger</keyword>
<feature type="compositionally biased region" description="Pro residues" evidence="4">
    <location>
        <begin position="314"/>
        <end position="338"/>
    </location>
</feature>
<gene>
    <name evidence="7" type="ORF">CLODIP_2_CD15646</name>
</gene>
<feature type="domain" description="DRBM" evidence="5">
    <location>
        <begin position="1773"/>
        <end position="1840"/>
    </location>
</feature>
<dbReference type="InterPro" id="IPR011011">
    <property type="entry name" value="Znf_FYVE_PHD"/>
</dbReference>
<feature type="compositionally biased region" description="Pro residues" evidence="4">
    <location>
        <begin position="745"/>
        <end position="755"/>
    </location>
</feature>
<dbReference type="OrthoDB" id="10037267at2759"/>
<feature type="compositionally biased region" description="Polar residues" evidence="4">
    <location>
        <begin position="969"/>
        <end position="983"/>
    </location>
</feature>
<evidence type="ECO:0000256" key="1">
    <source>
        <dbReference type="ARBA" id="ARBA00022884"/>
    </source>
</evidence>
<dbReference type="SUPFAM" id="SSF54768">
    <property type="entry name" value="dsRNA-binding domain-like"/>
    <property type="match status" value="4"/>
</dbReference>
<dbReference type="GO" id="GO:0003725">
    <property type="term" value="F:double-stranded RNA binding"/>
    <property type="evidence" value="ECO:0007669"/>
    <property type="project" value="TreeGrafter"/>
</dbReference>
<dbReference type="SUPFAM" id="SSF57903">
    <property type="entry name" value="FYVE/PHD zinc finger"/>
    <property type="match status" value="1"/>
</dbReference>
<feature type="region of interest" description="Disordered" evidence="4">
    <location>
        <begin position="740"/>
        <end position="930"/>
    </location>
</feature>
<feature type="compositionally biased region" description="Low complexity" evidence="4">
    <location>
        <begin position="294"/>
        <end position="304"/>
    </location>
</feature>
<feature type="compositionally biased region" description="Low complexity" evidence="4">
    <location>
        <begin position="2065"/>
        <end position="2087"/>
    </location>
</feature>
<feature type="compositionally biased region" description="Low complexity" evidence="4">
    <location>
        <begin position="998"/>
        <end position="1046"/>
    </location>
</feature>
<feature type="compositionally biased region" description="Acidic residues" evidence="4">
    <location>
        <begin position="393"/>
        <end position="403"/>
    </location>
</feature>
<dbReference type="GO" id="GO:0043025">
    <property type="term" value="C:neuronal cell body"/>
    <property type="evidence" value="ECO:0007669"/>
    <property type="project" value="TreeGrafter"/>
</dbReference>
<reference evidence="7 8" key="1">
    <citation type="submission" date="2020-04" db="EMBL/GenBank/DDBJ databases">
        <authorList>
            <person name="Alioto T."/>
            <person name="Alioto T."/>
            <person name="Gomez Garrido J."/>
        </authorList>
    </citation>
    <scope>NUCLEOTIDE SEQUENCE [LARGE SCALE GENOMIC DNA]</scope>
</reference>
<feature type="domain" description="DRBM" evidence="5">
    <location>
        <begin position="1587"/>
        <end position="1654"/>
    </location>
</feature>
<feature type="compositionally biased region" description="Basic and acidic residues" evidence="4">
    <location>
        <begin position="794"/>
        <end position="818"/>
    </location>
</feature>
<dbReference type="CDD" id="cd19860">
    <property type="entry name" value="DSRM_STAU_rpt4"/>
    <property type="match status" value="1"/>
</dbReference>
<dbReference type="GO" id="GO:0098964">
    <property type="term" value="P:anterograde dendritic transport of messenger ribonucleoprotein complex"/>
    <property type="evidence" value="ECO:0007669"/>
    <property type="project" value="TreeGrafter"/>
</dbReference>
<feature type="region of interest" description="Disordered" evidence="4">
    <location>
        <begin position="1547"/>
        <end position="1582"/>
    </location>
</feature>
<dbReference type="GO" id="GO:0032839">
    <property type="term" value="C:dendrite cytoplasm"/>
    <property type="evidence" value="ECO:0007669"/>
    <property type="project" value="GOC"/>
</dbReference>
<feature type="region of interest" description="Disordered" evidence="4">
    <location>
        <begin position="2064"/>
        <end position="2092"/>
    </location>
</feature>
<dbReference type="GO" id="GO:0010468">
    <property type="term" value="P:regulation of gene expression"/>
    <property type="evidence" value="ECO:0007669"/>
    <property type="project" value="UniProtKB-ARBA"/>
</dbReference>
<dbReference type="GO" id="GO:0007281">
    <property type="term" value="P:germ cell development"/>
    <property type="evidence" value="ECO:0007669"/>
    <property type="project" value="TreeGrafter"/>
</dbReference>
<feature type="compositionally biased region" description="Low complexity" evidence="4">
    <location>
        <begin position="1351"/>
        <end position="1361"/>
    </location>
</feature>
<dbReference type="Pfam" id="PF00035">
    <property type="entry name" value="dsrm"/>
    <property type="match status" value="3"/>
</dbReference>
<dbReference type="Gene3D" id="3.30.40.10">
    <property type="entry name" value="Zinc/RING finger domain, C3HC4 (zinc finger)"/>
    <property type="match status" value="1"/>
</dbReference>
<evidence type="ECO:0000313" key="7">
    <source>
        <dbReference type="EMBL" id="CAB3373404.1"/>
    </source>
</evidence>
<feature type="compositionally biased region" description="Acidic residues" evidence="4">
    <location>
        <begin position="1100"/>
        <end position="1112"/>
    </location>
</feature>
<evidence type="ECO:0000259" key="6">
    <source>
        <dbReference type="PROSITE" id="PS50157"/>
    </source>
</evidence>
<feature type="region of interest" description="Disordered" evidence="4">
    <location>
        <begin position="948"/>
        <end position="1200"/>
    </location>
</feature>
<dbReference type="FunFam" id="3.30.160.20:FF:000007">
    <property type="entry name" value="Double-stranded RNA-binding protein Staufen homolog 1"/>
    <property type="match status" value="2"/>
</dbReference>
<dbReference type="SMART" id="SM00358">
    <property type="entry name" value="DSRM"/>
    <property type="match status" value="4"/>
</dbReference>
<dbReference type="SMART" id="SM00355">
    <property type="entry name" value="ZnF_C2H2"/>
    <property type="match status" value="10"/>
</dbReference>
<dbReference type="PROSITE" id="PS50157">
    <property type="entry name" value="ZINC_FINGER_C2H2_2"/>
    <property type="match status" value="2"/>
</dbReference>
<evidence type="ECO:0000256" key="4">
    <source>
        <dbReference type="SAM" id="MobiDB-lite"/>
    </source>
</evidence>
<dbReference type="GO" id="GO:0003729">
    <property type="term" value="F:mRNA binding"/>
    <property type="evidence" value="ECO:0007669"/>
    <property type="project" value="TreeGrafter"/>
</dbReference>
<dbReference type="InterPro" id="IPR014720">
    <property type="entry name" value="dsRBD_dom"/>
</dbReference>
<dbReference type="GO" id="GO:0008270">
    <property type="term" value="F:zinc ion binding"/>
    <property type="evidence" value="ECO:0007669"/>
    <property type="project" value="UniProtKB-KW"/>
</dbReference>
<evidence type="ECO:0000256" key="2">
    <source>
        <dbReference type="PROSITE-ProRule" id="PRU00042"/>
    </source>
</evidence>
<dbReference type="GO" id="GO:0035418">
    <property type="term" value="P:protein localization to synapse"/>
    <property type="evidence" value="ECO:0007669"/>
    <property type="project" value="TreeGrafter"/>
</dbReference>
<keyword evidence="2" id="KW-0862">Zinc</keyword>
<name>A0A8S1CPK8_9INSE</name>
<comment type="caution">
    <text evidence="7">The sequence shown here is derived from an EMBL/GenBank/DDBJ whole genome shotgun (WGS) entry which is preliminary data.</text>
</comment>
<evidence type="ECO:0000313" key="8">
    <source>
        <dbReference type="Proteomes" id="UP000494165"/>
    </source>
</evidence>
<dbReference type="Gene3D" id="3.30.160.20">
    <property type="match status" value="4"/>
</dbReference>